<dbReference type="RefSeq" id="WP_256762988.1">
    <property type="nucleotide sequence ID" value="NZ_JANIGO010000001.1"/>
</dbReference>
<name>A0ABT1WCQ5_9BURK</name>
<dbReference type="SMART" id="SM00965">
    <property type="entry name" value="STN"/>
    <property type="match status" value="1"/>
</dbReference>
<dbReference type="Pfam" id="PF00263">
    <property type="entry name" value="Secretin"/>
    <property type="match status" value="1"/>
</dbReference>
<dbReference type="PANTHER" id="PTHR30604">
    <property type="entry name" value="PROTEIN TRANSPORT PROTEIN HOFQ"/>
    <property type="match status" value="1"/>
</dbReference>
<dbReference type="NCBIfam" id="TIGR02515">
    <property type="entry name" value="IV_pilus_PilQ"/>
    <property type="match status" value="1"/>
</dbReference>
<keyword evidence="4 11" id="KW-0813">Transport</keyword>
<evidence type="ECO:0000256" key="10">
    <source>
        <dbReference type="ARBA" id="ARBA00025897"/>
    </source>
</evidence>
<dbReference type="Pfam" id="PF07660">
    <property type="entry name" value="STN"/>
    <property type="match status" value="1"/>
</dbReference>
<evidence type="ECO:0000256" key="12">
    <source>
        <dbReference type="SAM" id="SignalP"/>
    </source>
</evidence>
<dbReference type="InterPro" id="IPR001775">
    <property type="entry name" value="GspD/PilQ"/>
</dbReference>
<protein>
    <recommendedName>
        <fullName evidence="3">Type IV pilus biogenesis and competence protein PilQ</fullName>
    </recommendedName>
</protein>
<evidence type="ECO:0000256" key="1">
    <source>
        <dbReference type="ARBA" id="ARBA00004442"/>
    </source>
</evidence>
<dbReference type="InterPro" id="IPR011662">
    <property type="entry name" value="Secretin/TonB_short_N"/>
</dbReference>
<keyword evidence="15" id="KW-1185">Reference proteome</keyword>
<evidence type="ECO:0000256" key="3">
    <source>
        <dbReference type="ARBA" id="ARBA00014124"/>
    </source>
</evidence>
<comment type="similarity">
    <text evidence="2">Belongs to the bacterial secretin family. PilQ subfamily.</text>
</comment>
<feature type="chain" id="PRO_5047097026" description="Type IV pilus biogenesis and competence protein PilQ" evidence="12">
    <location>
        <begin position="31"/>
        <end position="700"/>
    </location>
</feature>
<dbReference type="InterPro" id="IPR013355">
    <property type="entry name" value="Pilus_4_PilQ"/>
</dbReference>
<dbReference type="Pfam" id="PF03958">
    <property type="entry name" value="Secretin_N"/>
    <property type="match status" value="1"/>
</dbReference>
<dbReference type="PANTHER" id="PTHR30604:SF1">
    <property type="entry name" value="DNA UTILIZATION PROTEIN HOFQ"/>
    <property type="match status" value="1"/>
</dbReference>
<evidence type="ECO:0000313" key="14">
    <source>
        <dbReference type="EMBL" id="MCQ8895308.1"/>
    </source>
</evidence>
<evidence type="ECO:0000256" key="4">
    <source>
        <dbReference type="ARBA" id="ARBA00022448"/>
    </source>
</evidence>
<dbReference type="InterPro" id="IPR038591">
    <property type="entry name" value="NolW-like_sf"/>
</dbReference>
<comment type="subcellular location">
    <subcellularLocation>
        <location evidence="1 11">Cell outer membrane</location>
    </subcellularLocation>
</comment>
<keyword evidence="8" id="KW-0178">Competence</keyword>
<dbReference type="Gene3D" id="3.30.1370.120">
    <property type="match status" value="1"/>
</dbReference>
<evidence type="ECO:0000313" key="15">
    <source>
        <dbReference type="Proteomes" id="UP001204142"/>
    </source>
</evidence>
<dbReference type="PRINTS" id="PR00811">
    <property type="entry name" value="BCTERIALGSPD"/>
</dbReference>
<dbReference type="Proteomes" id="UP001204142">
    <property type="component" value="Unassembled WGS sequence"/>
</dbReference>
<evidence type="ECO:0000256" key="9">
    <source>
        <dbReference type="ARBA" id="ARBA00024678"/>
    </source>
</evidence>
<evidence type="ECO:0000256" key="2">
    <source>
        <dbReference type="ARBA" id="ARBA00006304"/>
    </source>
</evidence>
<keyword evidence="7" id="KW-0998">Cell outer membrane</keyword>
<organism evidence="14 15">
    <name type="scientific">Limnobacter humi</name>
    <dbReference type="NCBI Taxonomy" id="1778671"/>
    <lineage>
        <taxon>Bacteria</taxon>
        <taxon>Pseudomonadati</taxon>
        <taxon>Pseudomonadota</taxon>
        <taxon>Betaproteobacteria</taxon>
        <taxon>Burkholderiales</taxon>
        <taxon>Burkholderiaceae</taxon>
        <taxon>Limnobacter</taxon>
    </lineage>
</organism>
<evidence type="ECO:0000256" key="8">
    <source>
        <dbReference type="ARBA" id="ARBA00023287"/>
    </source>
</evidence>
<evidence type="ECO:0000256" key="11">
    <source>
        <dbReference type="RuleBase" id="RU004004"/>
    </source>
</evidence>
<evidence type="ECO:0000256" key="5">
    <source>
        <dbReference type="ARBA" id="ARBA00022729"/>
    </source>
</evidence>
<dbReference type="PROSITE" id="PS00875">
    <property type="entry name" value="T2SP_D"/>
    <property type="match status" value="1"/>
</dbReference>
<dbReference type="InterPro" id="IPR005644">
    <property type="entry name" value="NolW-like"/>
</dbReference>
<feature type="signal peptide" evidence="12">
    <location>
        <begin position="1"/>
        <end position="30"/>
    </location>
</feature>
<evidence type="ECO:0000259" key="13">
    <source>
        <dbReference type="SMART" id="SM00965"/>
    </source>
</evidence>
<keyword evidence="6" id="KW-0472">Membrane</keyword>
<dbReference type="EMBL" id="JANIGO010000001">
    <property type="protein sequence ID" value="MCQ8895308.1"/>
    <property type="molecule type" value="Genomic_DNA"/>
</dbReference>
<keyword evidence="5 12" id="KW-0732">Signal</keyword>
<evidence type="ECO:0000256" key="6">
    <source>
        <dbReference type="ARBA" id="ARBA00023136"/>
    </source>
</evidence>
<dbReference type="InterPro" id="IPR004846">
    <property type="entry name" value="T2SS/T3SS_dom"/>
</dbReference>
<gene>
    <name evidence="14" type="primary">pilQ</name>
    <name evidence="14" type="ORF">NQT62_02495</name>
</gene>
<dbReference type="InterPro" id="IPR051808">
    <property type="entry name" value="Type_IV_pilus_biogenesis"/>
</dbReference>
<comment type="subunit">
    <text evidence="10">Homododecamer. Tetramer of trimer.</text>
</comment>
<sequence length="700" mass="75922">MPTCSIKAIRKTLLLWCCAAGLIWAPAALAATVQRLDLEETPDHTVVTLTFSDGLGKAVRMFQIGNPDRQVIQFLEPIQHAVASPSLPKDSRLSSLQWMDTEGQSRLVIGMNNRYTVTKSDSPTDLKLVFRGPRPFVPGTELGSNLADDSQLKPVVAKALGKQALDRPQSVLLQAASWLTEGESDVLRLDFDRSDVKLDTFIKQDRYRFRFPLVSMAKATGLQPGNSPSGRIGQVQIQTGDEALTLQLRGAGVQHQLRQQGAQLDIVFKPVHVAAEGTNPSVGGAVSGKPTVTPASELNSLLARYTGRPISLDFKEADIRTVLQVFAEFTKMNLVVSDAVQGKVTVHLKDVPWDQALDIVLRSKGLISSQSGNVLLVSNPTDAGADQLEAANRRAQDDMEPLVSRSFLVSYQKTAEVVNIIKSKDSKLLSSRGTILSDERTSQIFIQDTPSRIERIRAIIQSMDKPVKQVMIEAKVVLADTTVSRELGARVRATDSRAKAFGDIGDIFGKKGFIDSGSEAGNVLAYTLYNKASTRLINLQLRALESEDRVRTVSNPRVITSNKEPALIEQGTEIPYQIATSSGATAVEFKQANLKLDVTPQISPDGTILLEVNVSKDSVGVTTANGPAINTRRVKTKVLVSDGGTVVLGGIFEEEDNTKNDKVPGLGDVPLLGQLFKGTTSSKRRAELLIFLTPVVLQDS</sequence>
<dbReference type="Gene3D" id="3.30.1370.130">
    <property type="match status" value="1"/>
</dbReference>
<dbReference type="InterPro" id="IPR004845">
    <property type="entry name" value="T2SS_GspD_CS"/>
</dbReference>
<comment type="caution">
    <text evidence="14">The sequence shown here is derived from an EMBL/GenBank/DDBJ whole genome shotgun (WGS) entry which is preliminary data.</text>
</comment>
<proteinExistence type="inferred from homology"/>
<accession>A0ABT1WCQ5</accession>
<feature type="domain" description="Secretin/TonB short N-terminal" evidence="13">
    <location>
        <begin position="332"/>
        <end position="380"/>
    </location>
</feature>
<reference evidence="14 15" key="1">
    <citation type="submission" date="2022-07" db="EMBL/GenBank/DDBJ databases">
        <authorList>
            <person name="Xamxidin M."/>
            <person name="Wu M."/>
        </authorList>
    </citation>
    <scope>NUCLEOTIDE SEQUENCE [LARGE SCALE GENOMIC DNA]</scope>
    <source>
        <strain evidence="14 15">NBRC 111650</strain>
    </source>
</reference>
<evidence type="ECO:0000256" key="7">
    <source>
        <dbReference type="ARBA" id="ARBA00023237"/>
    </source>
</evidence>
<comment type="function">
    <text evidence="9">Required for type IV pilus biogenesis and competence. Could function as a pore for exit of the pilus but also as a channel for entry of heme and antimicrobial agents and uptake of transforming DNA.</text>
</comment>